<evidence type="ECO:0000313" key="2">
    <source>
        <dbReference type="Proteomes" id="UP000315439"/>
    </source>
</evidence>
<sequence>MMTVKHPIVIGGIVWLYSAAAFGEGVTEVKVNARHQDAFEAGVSHPIARVPLTIVDTQFGNVTDVKCGKTSQQGIAGCRVVKSDCANDTSDVSYELRLEQYFDGYYLERNMVELEVNQCEFKLPESHSFLYVPENLIVYQNSANSLKIAFTESSTAIGGFDKANPQYVSTIDAFAGFAAKQEPQDVKKLITDSNNLVQYYVKVASSYEKGSEEYKRYQEKATYFERLSVLTANSELALIAQKSLPDSQREKFKVSPSLKDYMSNIKNIAEYQTEILAACASCDKQQIELKLKDLSSRDKLDAKAIKMLKDISSEIRSFD</sequence>
<accession>A0A545U4M4</accession>
<dbReference type="AlphaFoldDB" id="A0A545U4M4"/>
<protein>
    <submittedName>
        <fullName evidence="1">Uncharacterized protein</fullName>
    </submittedName>
</protein>
<dbReference type="EMBL" id="VIKS01000014">
    <property type="protein sequence ID" value="TQV84353.1"/>
    <property type="molecule type" value="Genomic_DNA"/>
</dbReference>
<comment type="caution">
    <text evidence="1">The sequence shown here is derived from an EMBL/GenBank/DDBJ whole genome shotgun (WGS) entry which is preliminary data.</text>
</comment>
<organism evidence="1 2">
    <name type="scientific">Aliikangiella coralliicola</name>
    <dbReference type="NCBI Taxonomy" id="2592383"/>
    <lineage>
        <taxon>Bacteria</taxon>
        <taxon>Pseudomonadati</taxon>
        <taxon>Pseudomonadota</taxon>
        <taxon>Gammaproteobacteria</taxon>
        <taxon>Oceanospirillales</taxon>
        <taxon>Pleioneaceae</taxon>
        <taxon>Aliikangiella</taxon>
    </lineage>
</organism>
<proteinExistence type="predicted"/>
<dbReference type="OrthoDB" id="9851530at2"/>
<name>A0A545U4M4_9GAMM</name>
<evidence type="ECO:0000313" key="1">
    <source>
        <dbReference type="EMBL" id="TQV84353.1"/>
    </source>
</evidence>
<dbReference type="Proteomes" id="UP000315439">
    <property type="component" value="Unassembled WGS sequence"/>
</dbReference>
<reference evidence="1 2" key="1">
    <citation type="submission" date="2019-07" db="EMBL/GenBank/DDBJ databases">
        <title>Draft genome for Aliikangiella sp. M105.</title>
        <authorList>
            <person name="Wang G."/>
        </authorList>
    </citation>
    <scope>NUCLEOTIDE SEQUENCE [LARGE SCALE GENOMIC DNA]</scope>
    <source>
        <strain evidence="1 2">M105</strain>
    </source>
</reference>
<keyword evidence="2" id="KW-1185">Reference proteome</keyword>
<dbReference type="RefSeq" id="WP_142933894.1">
    <property type="nucleotide sequence ID" value="NZ_ML660170.1"/>
</dbReference>
<gene>
    <name evidence="1" type="ORF">FLL46_22270</name>
</gene>